<organism evidence="1 2">
    <name type="scientific">Vibrio renipiscarius</name>
    <dbReference type="NCBI Taxonomy" id="1461322"/>
    <lineage>
        <taxon>Bacteria</taxon>
        <taxon>Pseudomonadati</taxon>
        <taxon>Pseudomonadota</taxon>
        <taxon>Gammaproteobacteria</taxon>
        <taxon>Vibrionales</taxon>
        <taxon>Vibrionaceae</taxon>
        <taxon>Vibrio</taxon>
    </lineage>
</organism>
<name>A0A0C2JGA5_9VIBR</name>
<comment type="caution">
    <text evidence="1">The sequence shown here is derived from an EMBL/GenBank/DDBJ whole genome shotgun (WGS) entry which is preliminary data.</text>
</comment>
<dbReference type="InterPro" id="IPR015003">
    <property type="entry name" value="DUF1853"/>
</dbReference>
<sequence length="250" mass="29178">MTTLTDFYHWILTQPNLIASRSPFSDLSGLQSQPLPERSQYQGNRRLGFLYQHLCTEAFKLSPHYQVAMEEIQLNQDGKTLGAIDLLVSNRQDEQLEHWEVAIKFYLLHQGTWFGPNAHDQLDKKLDRMLNHQLAMSRSETFHQHYPQLDVTSHHLLMQGRLYTNPFSHEITPTHCLNHPINPNIINGYWCFYSQSHQIEQELFHLSKDRWATGLGESRESVTASPERFIHAQTECGQFWFVVPDGWPGH</sequence>
<gene>
    <name evidence="1" type="ORF">OJ16_12700</name>
</gene>
<dbReference type="STRING" id="1461322.OJ16_12700"/>
<dbReference type="Proteomes" id="UP000031672">
    <property type="component" value="Unassembled WGS sequence"/>
</dbReference>
<dbReference type="OrthoDB" id="378654at2"/>
<accession>A0A0C2NB31</accession>
<reference evidence="1 2" key="1">
    <citation type="submission" date="2014-11" db="EMBL/GenBank/DDBJ databases">
        <title>Draft Genome Sequence of Vibrio piscirenalis strains CECT 8603T and CECT 8604, two marine Gammaproteobacterium isolated from cultured gilthead sea bream (Sparus aurata).</title>
        <authorList>
            <person name="Arahal D.R."/>
            <person name="Rodrigo-Torres L."/>
            <person name="Lucena T."/>
            <person name="Pujalte M.J."/>
        </authorList>
    </citation>
    <scope>NUCLEOTIDE SEQUENCE [LARGE SCALE GENOMIC DNA]</scope>
    <source>
        <strain evidence="1 2">DCR 1-4-2</strain>
    </source>
</reference>
<proteinExistence type="predicted"/>
<evidence type="ECO:0000313" key="1">
    <source>
        <dbReference type="EMBL" id="KII76974.1"/>
    </source>
</evidence>
<protein>
    <submittedName>
        <fullName evidence="1">Type II citrate synthase</fullName>
    </submittedName>
</protein>
<dbReference type="EMBL" id="JTKH01000023">
    <property type="protein sequence ID" value="KII76974.1"/>
    <property type="molecule type" value="Genomic_DNA"/>
</dbReference>
<accession>A0A0C2JGA5</accession>
<keyword evidence="2" id="KW-1185">Reference proteome</keyword>
<dbReference type="RefSeq" id="WP_040991239.1">
    <property type="nucleotide sequence ID" value="NZ_JTKH01000023.1"/>
</dbReference>
<dbReference type="Pfam" id="PF08907">
    <property type="entry name" value="DUF1853"/>
    <property type="match status" value="1"/>
</dbReference>
<evidence type="ECO:0000313" key="2">
    <source>
        <dbReference type="Proteomes" id="UP000031672"/>
    </source>
</evidence>
<dbReference type="AlphaFoldDB" id="A0A0C2JGA5"/>